<dbReference type="EMBL" id="LR796465">
    <property type="protein sequence ID" value="CAB4146513.1"/>
    <property type="molecule type" value="Genomic_DNA"/>
</dbReference>
<sequence>MIYEYRKLLVDTNEFILVDETKWLAFAEKTTECKIFQLIINDQNFIALPANKFLAMRYCAPVNTLTCLGTIQNNGEIFYLYNLFKSFKNALFLLDGFIADPNDPIINFAVKRIHQLDEINRLNEDDYLYFFRNTLLYKISYENFLLYFSNFTRCGEYTGNAPSILSNQFIIIEKTSNNKVKIFLHSYFKQKLIELEEKIKFLTKQIQNII</sequence>
<gene>
    <name evidence="1" type="ORF">UFOVP495_23</name>
</gene>
<accession>A0A6J5MLR3</accession>
<protein>
    <submittedName>
        <fullName evidence="1">Uncharacterized protein</fullName>
    </submittedName>
</protein>
<evidence type="ECO:0000313" key="1">
    <source>
        <dbReference type="EMBL" id="CAB4146513.1"/>
    </source>
</evidence>
<organism evidence="1">
    <name type="scientific">uncultured Caudovirales phage</name>
    <dbReference type="NCBI Taxonomy" id="2100421"/>
    <lineage>
        <taxon>Viruses</taxon>
        <taxon>Duplodnaviria</taxon>
        <taxon>Heunggongvirae</taxon>
        <taxon>Uroviricota</taxon>
        <taxon>Caudoviricetes</taxon>
        <taxon>Peduoviridae</taxon>
        <taxon>Maltschvirus</taxon>
        <taxon>Maltschvirus maltsch</taxon>
    </lineage>
</organism>
<reference evidence="1" key="1">
    <citation type="submission" date="2020-04" db="EMBL/GenBank/DDBJ databases">
        <authorList>
            <person name="Chiriac C."/>
            <person name="Salcher M."/>
            <person name="Ghai R."/>
            <person name="Kavagutti S V."/>
        </authorList>
    </citation>
    <scope>NUCLEOTIDE SEQUENCE</scope>
</reference>
<name>A0A6J5MLR3_9CAUD</name>
<proteinExistence type="predicted"/>